<dbReference type="Proteomes" id="UP000030765">
    <property type="component" value="Unassembled WGS sequence"/>
</dbReference>
<keyword evidence="4" id="KW-1185">Reference proteome</keyword>
<name>A0A084W1S9_ANOSI</name>
<feature type="compositionally biased region" description="Basic and acidic residues" evidence="1">
    <location>
        <begin position="61"/>
        <end position="76"/>
    </location>
</feature>
<organism evidence="2">
    <name type="scientific">Anopheles sinensis</name>
    <name type="common">Mosquito</name>
    <dbReference type="NCBI Taxonomy" id="74873"/>
    <lineage>
        <taxon>Eukaryota</taxon>
        <taxon>Metazoa</taxon>
        <taxon>Ecdysozoa</taxon>
        <taxon>Arthropoda</taxon>
        <taxon>Hexapoda</taxon>
        <taxon>Insecta</taxon>
        <taxon>Pterygota</taxon>
        <taxon>Neoptera</taxon>
        <taxon>Endopterygota</taxon>
        <taxon>Diptera</taxon>
        <taxon>Nematocera</taxon>
        <taxon>Culicoidea</taxon>
        <taxon>Culicidae</taxon>
        <taxon>Anophelinae</taxon>
        <taxon>Anopheles</taxon>
    </lineage>
</organism>
<reference evidence="2 4" key="1">
    <citation type="journal article" date="2014" name="BMC Genomics">
        <title>Genome sequence of Anopheles sinensis provides insight into genetics basis of mosquito competence for malaria parasites.</title>
        <authorList>
            <person name="Zhou D."/>
            <person name="Zhang D."/>
            <person name="Ding G."/>
            <person name="Shi L."/>
            <person name="Hou Q."/>
            <person name="Ye Y."/>
            <person name="Xu Y."/>
            <person name="Zhou H."/>
            <person name="Xiong C."/>
            <person name="Li S."/>
            <person name="Yu J."/>
            <person name="Hong S."/>
            <person name="Yu X."/>
            <person name="Zou P."/>
            <person name="Chen C."/>
            <person name="Chang X."/>
            <person name="Wang W."/>
            <person name="Lv Y."/>
            <person name="Sun Y."/>
            <person name="Ma L."/>
            <person name="Shen B."/>
            <person name="Zhu C."/>
        </authorList>
    </citation>
    <scope>NUCLEOTIDE SEQUENCE [LARGE SCALE GENOMIC DNA]</scope>
</reference>
<evidence type="ECO:0000256" key="1">
    <source>
        <dbReference type="SAM" id="MobiDB-lite"/>
    </source>
</evidence>
<sequence length="113" mass="12937">MQWKEWKNVPPNENVAAIEGNPREGTVGNANIISDASSSRRPRWKCIFKESKAEILPKEPTNEKRINKERQKRTDSDAWGENLGFPNGSNAEAFSSQLERALEKMRLRKVGRK</sequence>
<evidence type="ECO:0000313" key="4">
    <source>
        <dbReference type="Proteomes" id="UP000030765"/>
    </source>
</evidence>
<reference evidence="3" key="2">
    <citation type="submission" date="2020-05" db="UniProtKB">
        <authorList>
            <consortium name="EnsemblMetazoa"/>
        </authorList>
    </citation>
    <scope>IDENTIFICATION</scope>
</reference>
<gene>
    <name evidence="2" type="ORF">ZHAS_00012013</name>
</gene>
<dbReference type="EMBL" id="KE525269">
    <property type="protein sequence ID" value="KFB44173.1"/>
    <property type="molecule type" value="Genomic_DNA"/>
</dbReference>
<dbReference type="EMBL" id="ATLV01019431">
    <property type="status" value="NOT_ANNOTATED_CDS"/>
    <property type="molecule type" value="Genomic_DNA"/>
</dbReference>
<dbReference type="EnsemblMetazoa" id="ASIC012013-RA">
    <property type="protein sequence ID" value="ASIC012013-PA"/>
    <property type="gene ID" value="ASIC012013"/>
</dbReference>
<feature type="region of interest" description="Disordered" evidence="1">
    <location>
        <begin position="1"/>
        <end position="30"/>
    </location>
</feature>
<protein>
    <submittedName>
        <fullName evidence="2 3">Chromatin modification-related protein YNG2</fullName>
    </submittedName>
</protein>
<accession>A0A084W1S9</accession>
<dbReference type="VEuPathDB" id="VectorBase:ASIC012013"/>
<evidence type="ECO:0000313" key="2">
    <source>
        <dbReference type="EMBL" id="KFB44173.1"/>
    </source>
</evidence>
<dbReference type="AlphaFoldDB" id="A0A084W1S9"/>
<evidence type="ECO:0000313" key="3">
    <source>
        <dbReference type="EnsemblMetazoa" id="ASIC012013-PA"/>
    </source>
</evidence>
<feature type="region of interest" description="Disordered" evidence="1">
    <location>
        <begin position="61"/>
        <end position="91"/>
    </location>
</feature>
<proteinExistence type="predicted"/>